<evidence type="ECO:0000256" key="1">
    <source>
        <dbReference type="ARBA" id="ARBA00004418"/>
    </source>
</evidence>
<dbReference type="PIRSF" id="PIRSF019574">
    <property type="entry name" value="Periplasmic_polyamine_BP"/>
    <property type="match status" value="1"/>
</dbReference>
<dbReference type="InterPro" id="IPR001188">
    <property type="entry name" value="Sperm_putr-bd"/>
</dbReference>
<name>A0A2H9TBG4_9ZZZZ</name>
<dbReference type="GO" id="GO:0019808">
    <property type="term" value="F:polyamine binding"/>
    <property type="evidence" value="ECO:0007669"/>
    <property type="project" value="InterPro"/>
</dbReference>
<proteinExistence type="predicted"/>
<evidence type="ECO:0000313" key="5">
    <source>
        <dbReference type="EMBL" id="PJE80529.1"/>
    </source>
</evidence>
<evidence type="ECO:0000256" key="2">
    <source>
        <dbReference type="ARBA" id="ARBA00022448"/>
    </source>
</evidence>
<keyword evidence="3" id="KW-0732">Signal</keyword>
<comment type="subcellular location">
    <subcellularLocation>
        <location evidence="1">Periplasm</location>
    </subcellularLocation>
</comment>
<protein>
    <submittedName>
        <fullName evidence="5">Putrescine-binding periplasmic protein SpuD</fullName>
    </submittedName>
</protein>
<dbReference type="PRINTS" id="PR00909">
    <property type="entry name" value="SPERMDNBNDNG"/>
</dbReference>
<sequence length="375" mass="42280">MKYKLLLAAVLCVLMPLTQAKSTTNTQKPTAGQGLLYFYNWIDYISPKTLENFQKATGIHTVYDVYDSNEVLEGKLLSGRSGFDLVSPSHDFYKTQVRAGVYMKLDKTRLPNLKNLDPGLMKRISDAFDKDNAYGIPYLWGTTGIGYNRKAVEKVLGKEAPTDSWSLVFEPENMKKLQQCGVAFIDAPSEVLPSVMAYMGMPGDSLAMKDYREAVEKIKTVVPYIAYFNSSRMISDLANGDICVAVGWSGDMLMARDRAREANNEVEISYSVPKEGSAMWIDMLAIPADARHKEAAHKMLNYLMEPDVMADITNHVTYANAVPEATAKVDKKIASDPAIYPDDNVMKRLFIFKELPRRLKSYITREWTRLKTNRK</sequence>
<gene>
    <name evidence="5" type="primary">spuD</name>
    <name evidence="5" type="ORF">CI610_00497</name>
</gene>
<dbReference type="SUPFAM" id="SSF53850">
    <property type="entry name" value="Periplasmic binding protein-like II"/>
    <property type="match status" value="1"/>
</dbReference>
<keyword evidence="2" id="KW-0813">Transport</keyword>
<dbReference type="CDD" id="cd13659">
    <property type="entry name" value="PBP2_PotF"/>
    <property type="match status" value="1"/>
</dbReference>
<dbReference type="Pfam" id="PF13416">
    <property type="entry name" value="SBP_bac_8"/>
    <property type="match status" value="1"/>
</dbReference>
<dbReference type="PANTHER" id="PTHR30222:SF12">
    <property type="entry name" value="NORSPERMIDINE SENSOR"/>
    <property type="match status" value="1"/>
</dbReference>
<dbReference type="GO" id="GO:0042597">
    <property type="term" value="C:periplasmic space"/>
    <property type="evidence" value="ECO:0007669"/>
    <property type="project" value="UniProtKB-SubCell"/>
</dbReference>
<dbReference type="AlphaFoldDB" id="A0A2H9TBG4"/>
<accession>A0A2H9TBG4</accession>
<evidence type="ECO:0000256" key="4">
    <source>
        <dbReference type="ARBA" id="ARBA00022764"/>
    </source>
</evidence>
<organism evidence="5">
    <name type="scientific">invertebrate metagenome</name>
    <dbReference type="NCBI Taxonomy" id="1711999"/>
    <lineage>
        <taxon>unclassified sequences</taxon>
        <taxon>metagenomes</taxon>
        <taxon>organismal metagenomes</taxon>
    </lineage>
</organism>
<dbReference type="InterPro" id="IPR006059">
    <property type="entry name" value="SBP"/>
</dbReference>
<evidence type="ECO:0000256" key="3">
    <source>
        <dbReference type="ARBA" id="ARBA00022729"/>
    </source>
</evidence>
<dbReference type="Gene3D" id="3.40.190.10">
    <property type="entry name" value="Periplasmic binding protein-like II"/>
    <property type="match status" value="2"/>
</dbReference>
<keyword evidence="4" id="KW-0574">Periplasm</keyword>
<dbReference type="EMBL" id="NSIT01000014">
    <property type="protein sequence ID" value="PJE80529.1"/>
    <property type="molecule type" value="Genomic_DNA"/>
</dbReference>
<dbReference type="PANTHER" id="PTHR30222">
    <property type="entry name" value="SPERMIDINE/PUTRESCINE-BINDING PERIPLASMIC PROTEIN"/>
    <property type="match status" value="1"/>
</dbReference>
<reference evidence="5" key="1">
    <citation type="journal article" date="2017" name="Appl. Environ. Microbiol.">
        <title>Molecular characterization of an Endozoicomonas-like organism causing infection in king scallop Pecten maximus L.</title>
        <authorList>
            <person name="Cano I."/>
            <person name="van Aerle R."/>
            <person name="Ross S."/>
            <person name="Verner-Jeffreys D.W."/>
            <person name="Paley R.K."/>
            <person name="Rimmer G."/>
            <person name="Ryder D."/>
            <person name="Hooper P."/>
            <person name="Stone D."/>
            <person name="Feist S.W."/>
        </authorList>
    </citation>
    <scope>NUCLEOTIDE SEQUENCE</scope>
</reference>
<dbReference type="GO" id="GO:0015846">
    <property type="term" value="P:polyamine transport"/>
    <property type="evidence" value="ECO:0007669"/>
    <property type="project" value="InterPro"/>
</dbReference>
<comment type="caution">
    <text evidence="5">The sequence shown here is derived from an EMBL/GenBank/DDBJ whole genome shotgun (WGS) entry which is preliminary data.</text>
</comment>